<sequence>MLAKRFVHAQTGSYKGRKGKQVEKDDLCAEFHRKFPISHFGGRQIRGA</sequence>
<proteinExistence type="predicted"/>
<dbReference type="Proteomes" id="UP000003250">
    <property type="component" value="Unassembled WGS sequence"/>
</dbReference>
<accession>H0I3V9</accession>
<name>H0I3V9_9HYPH</name>
<protein>
    <submittedName>
        <fullName evidence="1">Uncharacterized protein</fullName>
    </submittedName>
</protein>
<evidence type="ECO:0000313" key="2">
    <source>
        <dbReference type="Proteomes" id="UP000003250"/>
    </source>
</evidence>
<evidence type="ECO:0000313" key="1">
    <source>
        <dbReference type="EMBL" id="EHK52316.1"/>
    </source>
</evidence>
<dbReference type="AlphaFoldDB" id="H0I3V9"/>
<dbReference type="EMBL" id="AHAM01000338">
    <property type="protein sequence ID" value="EHK52316.1"/>
    <property type="molecule type" value="Genomic_DNA"/>
</dbReference>
<reference evidence="1 2" key="1">
    <citation type="journal article" date="2012" name="J. Bacteriol.">
        <title>Draft Genome Sequence of Mesorhizobium alhagi CCNWXJ12-2T, a Novel Salt-Resistant Species Isolated from the Desert of Northwestern China.</title>
        <authorList>
            <person name="Zhou M."/>
            <person name="Chen W."/>
            <person name="Chen H."/>
            <person name="Wei G."/>
        </authorList>
    </citation>
    <scope>NUCLEOTIDE SEQUENCE [LARGE SCALE GENOMIC DNA]</scope>
    <source>
        <strain evidence="1 2">CCNWXJ12-2</strain>
    </source>
</reference>
<gene>
    <name evidence="1" type="ORF">MAXJ12_35881</name>
</gene>
<organism evidence="1 2">
    <name type="scientific">Mesorhizobium alhagi CCNWXJ12-2</name>
    <dbReference type="NCBI Taxonomy" id="1107882"/>
    <lineage>
        <taxon>Bacteria</taxon>
        <taxon>Pseudomonadati</taxon>
        <taxon>Pseudomonadota</taxon>
        <taxon>Alphaproteobacteria</taxon>
        <taxon>Hyphomicrobiales</taxon>
        <taxon>Phyllobacteriaceae</taxon>
        <taxon>Allomesorhizobium</taxon>
    </lineage>
</organism>
<keyword evidence="2" id="KW-1185">Reference proteome</keyword>